<dbReference type="PANTHER" id="PTHR35813:SF1">
    <property type="entry name" value="INNER MEMBRANE PROTEIN YBAN"/>
    <property type="match status" value="1"/>
</dbReference>
<dbReference type="AlphaFoldDB" id="A0A2N6CSH2"/>
<dbReference type="EMBL" id="PKUN01000030">
    <property type="protein sequence ID" value="PLX60018.1"/>
    <property type="molecule type" value="Genomic_DNA"/>
</dbReference>
<dbReference type="Proteomes" id="UP000235015">
    <property type="component" value="Unassembled WGS sequence"/>
</dbReference>
<keyword evidence="1 2" id="KW-0472">Membrane</keyword>
<proteinExistence type="predicted"/>
<reference evidence="3 4" key="1">
    <citation type="submission" date="2017-11" db="EMBL/GenBank/DDBJ databases">
        <title>Genome-resolved metagenomics identifies genetic mobility, metabolic interactions, and unexpected diversity in perchlorate-reducing communities.</title>
        <authorList>
            <person name="Barnum T.P."/>
            <person name="Figueroa I.A."/>
            <person name="Carlstrom C.I."/>
            <person name="Lucas L.N."/>
            <person name="Engelbrektson A.L."/>
            <person name="Coates J.D."/>
        </authorList>
    </citation>
    <scope>NUCLEOTIDE SEQUENCE [LARGE SCALE GENOMIC DNA]</scope>
    <source>
        <strain evidence="3">BM301</strain>
    </source>
</reference>
<feature type="transmembrane region" description="Helical" evidence="2">
    <location>
        <begin position="107"/>
        <end position="125"/>
    </location>
</feature>
<keyword evidence="2" id="KW-1133">Transmembrane helix</keyword>
<dbReference type="InterPro" id="IPR007401">
    <property type="entry name" value="DUF454"/>
</dbReference>
<comment type="caution">
    <text evidence="3">The sequence shown here is derived from an EMBL/GenBank/DDBJ whole genome shotgun (WGS) entry which is preliminary data.</text>
</comment>
<name>A0A2N6CSH2_9GAMM</name>
<evidence type="ECO:0000313" key="3">
    <source>
        <dbReference type="EMBL" id="PLX60018.1"/>
    </source>
</evidence>
<dbReference type="RefSeq" id="WP_273440955.1">
    <property type="nucleotide sequence ID" value="NZ_PKUN01000030.1"/>
</dbReference>
<dbReference type="PANTHER" id="PTHR35813">
    <property type="entry name" value="INNER MEMBRANE PROTEIN YBAN"/>
    <property type="match status" value="1"/>
</dbReference>
<comment type="subcellular location">
    <subcellularLocation>
        <location evidence="1">Cell inner membrane</location>
        <topology evidence="1">Multi-pass membrane protein</topology>
    </subcellularLocation>
</comment>
<dbReference type="STRING" id="1111735.GCA_000428045_02634"/>
<dbReference type="GO" id="GO:0005886">
    <property type="term" value="C:plasma membrane"/>
    <property type="evidence" value="ECO:0007669"/>
    <property type="project" value="UniProtKB-SubCell"/>
</dbReference>
<protein>
    <recommendedName>
        <fullName evidence="1">Inner membrane protein</fullName>
    </recommendedName>
</protein>
<keyword evidence="2" id="KW-0812">Transmembrane</keyword>
<evidence type="ECO:0000313" key="4">
    <source>
        <dbReference type="Proteomes" id="UP000235015"/>
    </source>
</evidence>
<sequence>MPVQRPQQQTGAARVVYLALGWLFFGLCMLGVVLPVLPTTPFLLLALWAFSRSSARLHHWLYQHRIFGPALQRWHQHRIIPMHAKLFIVLAMGTSFVYVIGFSRLPAGINFVVVMIMMAVATYLLSRPSSLKPEEERTE</sequence>
<organism evidence="3 4">
    <name type="scientific">Sedimenticola selenatireducens</name>
    <dbReference type="NCBI Taxonomy" id="191960"/>
    <lineage>
        <taxon>Bacteria</taxon>
        <taxon>Pseudomonadati</taxon>
        <taxon>Pseudomonadota</taxon>
        <taxon>Gammaproteobacteria</taxon>
        <taxon>Chromatiales</taxon>
        <taxon>Sedimenticolaceae</taxon>
        <taxon>Sedimenticola</taxon>
    </lineage>
</organism>
<feature type="transmembrane region" description="Helical" evidence="2">
    <location>
        <begin position="83"/>
        <end position="101"/>
    </location>
</feature>
<keyword evidence="1" id="KW-1003">Cell membrane</keyword>
<keyword evidence="1" id="KW-0997">Cell inner membrane</keyword>
<evidence type="ECO:0000256" key="2">
    <source>
        <dbReference type="SAM" id="Phobius"/>
    </source>
</evidence>
<accession>A0A2N6CSH2</accession>
<evidence type="ECO:0000256" key="1">
    <source>
        <dbReference type="PIRNR" id="PIRNR016789"/>
    </source>
</evidence>
<dbReference type="Pfam" id="PF04304">
    <property type="entry name" value="DUF454"/>
    <property type="match status" value="1"/>
</dbReference>
<gene>
    <name evidence="3" type="ORF">C0630_18735</name>
</gene>
<feature type="transmembrane region" description="Helical" evidence="2">
    <location>
        <begin position="12"/>
        <end position="36"/>
    </location>
</feature>
<dbReference type="PIRSF" id="PIRSF016789">
    <property type="entry name" value="DUF454"/>
    <property type="match status" value="1"/>
</dbReference>